<keyword evidence="8" id="KW-0598">Phosphotransferase system</keyword>
<evidence type="ECO:0000256" key="5">
    <source>
        <dbReference type="ARBA" id="ARBA00022475"/>
    </source>
</evidence>
<evidence type="ECO:0000259" key="18">
    <source>
        <dbReference type="PROSITE" id="PS51103"/>
    </source>
</evidence>
<feature type="transmembrane region" description="Helical" evidence="16">
    <location>
        <begin position="55"/>
        <end position="72"/>
    </location>
</feature>
<evidence type="ECO:0000259" key="17">
    <source>
        <dbReference type="PROSITE" id="PS51098"/>
    </source>
</evidence>
<feature type="transmembrane region" description="Helical" evidence="16">
    <location>
        <begin position="152"/>
        <end position="172"/>
    </location>
</feature>
<comment type="caution">
    <text evidence="15">Lacks conserved residue(s) required for the propagation of feature annotation.</text>
</comment>
<dbReference type="PANTHER" id="PTHR30009:SF20">
    <property type="entry name" value="PTS SYSTEM GLUCOSE-SPECIFIC EIICB COMPONENT-RELATED"/>
    <property type="match status" value="1"/>
</dbReference>
<evidence type="ECO:0000256" key="3">
    <source>
        <dbReference type="ARBA" id="ARBA00021468"/>
    </source>
</evidence>
<feature type="domain" description="PTS EIIB type-1" evidence="17">
    <location>
        <begin position="526"/>
        <end position="600"/>
    </location>
</feature>
<organism evidence="19 20">
    <name type="scientific">Paraburkholderia sejongensis</name>
    <dbReference type="NCBI Taxonomy" id="2886946"/>
    <lineage>
        <taxon>Bacteria</taxon>
        <taxon>Pseudomonadati</taxon>
        <taxon>Pseudomonadota</taxon>
        <taxon>Betaproteobacteria</taxon>
        <taxon>Burkholderiales</taxon>
        <taxon>Burkholderiaceae</taxon>
        <taxon>Paraburkholderia</taxon>
    </lineage>
</organism>
<protein>
    <recommendedName>
        <fullName evidence="3">PTS system glucose-specific EIICB component</fullName>
        <ecNumber evidence="2">2.7.1.199</ecNumber>
    </recommendedName>
    <alternativeName>
        <fullName evidence="13">EIICB-Glc</fullName>
    </alternativeName>
</protein>
<dbReference type="PANTHER" id="PTHR30009">
    <property type="entry name" value="CYTOCHROME C-TYPE SYNTHESIS PROTEIN AND PTS TRANSMEMBRANE COMPONENT"/>
    <property type="match status" value="1"/>
</dbReference>
<dbReference type="InterPro" id="IPR036878">
    <property type="entry name" value="Glu_permease_IIB"/>
</dbReference>
<feature type="domain" description="PTS EIIC type-1" evidence="18">
    <location>
        <begin position="3"/>
        <end position="392"/>
    </location>
</feature>
<keyword evidence="20" id="KW-1185">Reference proteome</keyword>
<evidence type="ECO:0000256" key="2">
    <source>
        <dbReference type="ARBA" id="ARBA00011910"/>
    </source>
</evidence>
<evidence type="ECO:0000256" key="15">
    <source>
        <dbReference type="PROSITE-ProRule" id="PRU00421"/>
    </source>
</evidence>
<evidence type="ECO:0000256" key="16">
    <source>
        <dbReference type="SAM" id="Phobius"/>
    </source>
</evidence>
<evidence type="ECO:0000256" key="1">
    <source>
        <dbReference type="ARBA" id="ARBA00004651"/>
    </source>
</evidence>
<gene>
    <name evidence="19" type="primary">ptsG</name>
    <name evidence="19" type="ORF">LJ656_24670</name>
</gene>
<feature type="transmembrane region" description="Helical" evidence="16">
    <location>
        <begin position="357"/>
        <end position="380"/>
    </location>
</feature>
<dbReference type="Proteomes" id="UP001431019">
    <property type="component" value="Unassembled WGS sequence"/>
</dbReference>
<dbReference type="RefSeq" id="WP_230512143.1">
    <property type="nucleotide sequence ID" value="NZ_JAJITD010000014.1"/>
</dbReference>
<evidence type="ECO:0000256" key="4">
    <source>
        <dbReference type="ARBA" id="ARBA00022448"/>
    </source>
</evidence>
<dbReference type="Pfam" id="PF00367">
    <property type="entry name" value="PTS_EIIB"/>
    <property type="match status" value="2"/>
</dbReference>
<dbReference type="NCBIfam" id="TIGR02002">
    <property type="entry name" value="PTS-II-BC-glcB"/>
    <property type="match status" value="1"/>
</dbReference>
<feature type="transmembrane region" description="Helical" evidence="16">
    <location>
        <begin position="78"/>
        <end position="98"/>
    </location>
</feature>
<keyword evidence="11 16" id="KW-1133">Transmembrane helix</keyword>
<comment type="subcellular location">
    <subcellularLocation>
        <location evidence="1">Cell membrane</location>
        <topology evidence="1">Multi-pass membrane protein</topology>
    </subcellularLocation>
</comment>
<sequence>MFSQAFGVLQKVGKSLMLPVAVLPVAGLLLGLGATDFHGYVPAVVLALMKNSGDVIFANLPLIFAVGVALGFTENDGVSGIAATIGYLVMTATLGVIAKIEGIETDTIMGIPSIQTGVFGGILAGGLAAWMFNRYYRITLPAYLGFFAGKRFVPIVTAIGSIVLGAILSFIWPPIGNGIRAFSHWAAVSDPRMAATVYGFVERLLIPFGLHHIWNVPFFFEMGSYLDPSTGKTVHGDITRYFAGDPTAGILAGAFLFKMFGLPAAAIAIWHCAKPEKKVAVGGMMVSAALTSFLTGITEPIEFAFLFVAPVLYLIHACLAASAQFVANTLWMRMGFTFSQGGIDFLMFNLIGGKATHAWYVFILGPIYAVIYYGVFRFVIQRFNLKTPGREDDTADAQVVAAAGAGGRSRELVLAFGGRSNITSLDACITRLRISVKDPARVDEHKLKALGAAGVVRVGNGVQAIFGPLSENMKTDMQEYLKTAGSDADLPAVGAVDAVAAAGTATAPAETAAAAVAAQQSSPDETARAQQIRAALGGAANIRKLDAVAATRLRVEVLDASRIDAAALTAAGVAATQALKNGALDLIVGLSAARLAGAMR</sequence>
<keyword evidence="10" id="KW-0418">Kinase</keyword>
<feature type="transmembrane region" description="Helical" evidence="16">
    <location>
        <begin position="110"/>
        <end position="132"/>
    </location>
</feature>
<dbReference type="GO" id="GO:0016740">
    <property type="term" value="F:transferase activity"/>
    <property type="evidence" value="ECO:0007669"/>
    <property type="project" value="UniProtKB-KW"/>
</dbReference>
<dbReference type="InterPro" id="IPR011299">
    <property type="entry name" value="PTS_IIBC_glc"/>
</dbReference>
<keyword evidence="5" id="KW-1003">Cell membrane</keyword>
<evidence type="ECO:0000256" key="14">
    <source>
        <dbReference type="ARBA" id="ARBA00047336"/>
    </source>
</evidence>
<dbReference type="PROSITE" id="PS51103">
    <property type="entry name" value="PTS_EIIC_TYPE_1"/>
    <property type="match status" value="1"/>
</dbReference>
<dbReference type="Pfam" id="PF02378">
    <property type="entry name" value="PTS_EIIC"/>
    <property type="match status" value="1"/>
</dbReference>
<dbReference type="EC" id="2.7.1.199" evidence="2"/>
<dbReference type="NCBIfam" id="TIGR00826">
    <property type="entry name" value="EIIB_glc"/>
    <property type="match status" value="1"/>
</dbReference>
<dbReference type="InterPro" id="IPR003352">
    <property type="entry name" value="PTS_EIIC"/>
</dbReference>
<feature type="domain" description="PTS EIIB type-1" evidence="17">
    <location>
        <begin position="406"/>
        <end position="487"/>
    </location>
</feature>
<feature type="transmembrane region" description="Helical" evidence="16">
    <location>
        <begin position="279"/>
        <end position="297"/>
    </location>
</feature>
<feature type="active site" description="Phosphocysteine intermediate; for EIIB activity" evidence="15">
    <location>
        <position position="428"/>
    </location>
</feature>
<evidence type="ECO:0000313" key="19">
    <source>
        <dbReference type="EMBL" id="MCC8395782.1"/>
    </source>
</evidence>
<dbReference type="PROSITE" id="PS01035">
    <property type="entry name" value="PTS_EIIB_TYPE_1_CYS"/>
    <property type="match status" value="1"/>
</dbReference>
<evidence type="ECO:0000256" key="11">
    <source>
        <dbReference type="ARBA" id="ARBA00022989"/>
    </source>
</evidence>
<accession>A0ABS8K0U0</accession>
<proteinExistence type="predicted"/>
<dbReference type="InterPro" id="IPR050429">
    <property type="entry name" value="PTS_Glucose_EIICBA"/>
</dbReference>
<dbReference type="InterPro" id="IPR013013">
    <property type="entry name" value="PTS_EIIC_1"/>
</dbReference>
<keyword evidence="4" id="KW-0813">Transport</keyword>
<feature type="transmembrane region" description="Helical" evidence="16">
    <location>
        <begin position="250"/>
        <end position="272"/>
    </location>
</feature>
<comment type="caution">
    <text evidence="19">The sequence shown here is derived from an EMBL/GenBank/DDBJ whole genome shotgun (WGS) entry which is preliminary data.</text>
</comment>
<feature type="transmembrane region" description="Helical" evidence="16">
    <location>
        <begin position="20"/>
        <end position="48"/>
    </location>
</feature>
<evidence type="ECO:0000256" key="9">
    <source>
        <dbReference type="ARBA" id="ARBA00022692"/>
    </source>
</evidence>
<evidence type="ECO:0000256" key="12">
    <source>
        <dbReference type="ARBA" id="ARBA00023136"/>
    </source>
</evidence>
<keyword evidence="9 16" id="KW-0812">Transmembrane</keyword>
<dbReference type="EMBL" id="JAJITD010000014">
    <property type="protein sequence ID" value="MCC8395782.1"/>
    <property type="molecule type" value="Genomic_DNA"/>
</dbReference>
<dbReference type="InterPro" id="IPR018113">
    <property type="entry name" value="PTrfase_EIIB_Cys"/>
</dbReference>
<evidence type="ECO:0000256" key="7">
    <source>
        <dbReference type="ARBA" id="ARBA00022679"/>
    </source>
</evidence>
<comment type="catalytic activity">
    <reaction evidence="14">
        <text>N(pros)-phospho-L-histidyl-[protein] + D-glucose(out) = D-glucose 6-phosphate(in) + L-histidyl-[protein]</text>
        <dbReference type="Rhea" id="RHEA:33367"/>
        <dbReference type="Rhea" id="RHEA-COMP:9745"/>
        <dbReference type="Rhea" id="RHEA-COMP:9746"/>
        <dbReference type="ChEBI" id="CHEBI:4167"/>
        <dbReference type="ChEBI" id="CHEBI:29979"/>
        <dbReference type="ChEBI" id="CHEBI:61548"/>
        <dbReference type="ChEBI" id="CHEBI:64837"/>
        <dbReference type="EC" id="2.7.1.199"/>
    </reaction>
</comment>
<evidence type="ECO:0000256" key="8">
    <source>
        <dbReference type="ARBA" id="ARBA00022683"/>
    </source>
</evidence>
<keyword evidence="6 19" id="KW-0762">Sugar transport</keyword>
<keyword evidence="12 16" id="KW-0472">Membrane</keyword>
<dbReference type="CDD" id="cd00212">
    <property type="entry name" value="PTS_IIB_glc"/>
    <property type="match status" value="1"/>
</dbReference>
<dbReference type="Gene3D" id="3.30.1360.60">
    <property type="entry name" value="Glucose permease domain IIB"/>
    <property type="match status" value="2"/>
</dbReference>
<dbReference type="InterPro" id="IPR001996">
    <property type="entry name" value="PTS_IIB_1"/>
</dbReference>
<reference evidence="19 20" key="1">
    <citation type="submission" date="2021-11" db="EMBL/GenBank/DDBJ databases">
        <authorList>
            <person name="Oh E.-T."/>
            <person name="Kim S.-B."/>
        </authorList>
    </citation>
    <scope>NUCLEOTIDE SEQUENCE [LARGE SCALE GENOMIC DNA]</scope>
    <source>
        <strain evidence="19 20">MMS20-SJTR3</strain>
    </source>
</reference>
<dbReference type="SUPFAM" id="SSF55604">
    <property type="entry name" value="Glucose permease domain IIB"/>
    <property type="match status" value="2"/>
</dbReference>
<dbReference type="PROSITE" id="PS51098">
    <property type="entry name" value="PTS_EIIB_TYPE_1"/>
    <property type="match status" value="2"/>
</dbReference>
<dbReference type="NCBIfam" id="NF008301">
    <property type="entry name" value="PRK11089.1"/>
    <property type="match status" value="1"/>
</dbReference>
<keyword evidence="7 19" id="KW-0808">Transferase</keyword>
<evidence type="ECO:0000313" key="20">
    <source>
        <dbReference type="Proteomes" id="UP001431019"/>
    </source>
</evidence>
<feature type="transmembrane region" description="Helical" evidence="16">
    <location>
        <begin position="303"/>
        <end position="323"/>
    </location>
</feature>
<evidence type="ECO:0000256" key="6">
    <source>
        <dbReference type="ARBA" id="ARBA00022597"/>
    </source>
</evidence>
<evidence type="ECO:0000256" key="10">
    <source>
        <dbReference type="ARBA" id="ARBA00022777"/>
    </source>
</evidence>
<evidence type="ECO:0000256" key="13">
    <source>
        <dbReference type="ARBA" id="ARBA00032303"/>
    </source>
</evidence>
<name>A0ABS8K0U0_9BURK</name>